<evidence type="ECO:0000256" key="2">
    <source>
        <dbReference type="ARBA" id="ARBA00009592"/>
    </source>
</evidence>
<evidence type="ECO:0000256" key="3">
    <source>
        <dbReference type="ARBA" id="ARBA00022614"/>
    </source>
</evidence>
<dbReference type="PANTHER" id="PTHR48063:SF55">
    <property type="entry name" value="LEUCINE-RICH REPEAT-CONTAINING N-TERMINAL PLANT-TYPE DOMAIN-CONTAINING PROTEIN"/>
    <property type="match status" value="1"/>
</dbReference>
<dbReference type="PRINTS" id="PR00019">
    <property type="entry name" value="LEURICHRPT"/>
</dbReference>
<keyword evidence="10" id="KW-0325">Glycoprotein</keyword>
<dbReference type="AlphaFoldDB" id="A0AAD8WC45"/>
<evidence type="ECO:0000313" key="13">
    <source>
        <dbReference type="Proteomes" id="UP001231189"/>
    </source>
</evidence>
<accession>A0AAD8WC45</accession>
<protein>
    <submittedName>
        <fullName evidence="12">Uncharacterized protein</fullName>
    </submittedName>
</protein>
<sequence>MASHLCTSGARRGAPAVFDGQAWPPPLALAAAAARGGDPVAARVWRGGASGAAPMTEKCSSKPGLDMFMWYTGGEGKFREVWKVTMKRRELNYGAGIFEVLYIDLSLNHLTGGIPDEISSLYGLRNLNLSWNRLSGNIPAMIGHIKSLESLDLSRNNLSGEIPPSLSDLTYLSSLDLSYNSLTGRVPTGRQLDTLYSENPSMYSGNIGLCGPPLRRKCSSDYVTENGGQQTSVDVYDPAVFFYFGLTSGFMAGLWAIFYALLFKRAWRNAYFCVVDKLYGEA</sequence>
<evidence type="ECO:0000256" key="6">
    <source>
        <dbReference type="ARBA" id="ARBA00022729"/>
    </source>
</evidence>
<comment type="subcellular location">
    <subcellularLocation>
        <location evidence="1">Membrane</location>
        <topology evidence="1">Single-pass type I membrane protein</topology>
    </subcellularLocation>
</comment>
<dbReference type="FunFam" id="3.80.10.10:FF:000111">
    <property type="entry name" value="LRR receptor-like serine/threonine-protein kinase ERECTA"/>
    <property type="match status" value="1"/>
</dbReference>
<dbReference type="InterPro" id="IPR032675">
    <property type="entry name" value="LRR_dom_sf"/>
</dbReference>
<keyword evidence="9 11" id="KW-0472">Membrane</keyword>
<evidence type="ECO:0000256" key="8">
    <source>
        <dbReference type="ARBA" id="ARBA00022989"/>
    </source>
</evidence>
<proteinExistence type="inferred from homology"/>
<gene>
    <name evidence="12" type="ORF">QYE76_066529</name>
</gene>
<dbReference type="GO" id="GO:0009742">
    <property type="term" value="P:brassinosteroid mediated signaling pathway"/>
    <property type="evidence" value="ECO:0007669"/>
    <property type="project" value="UniProtKB-KW"/>
</dbReference>
<dbReference type="Proteomes" id="UP001231189">
    <property type="component" value="Unassembled WGS sequence"/>
</dbReference>
<dbReference type="PROSITE" id="PS51450">
    <property type="entry name" value="LRR"/>
    <property type="match status" value="1"/>
</dbReference>
<evidence type="ECO:0000256" key="5">
    <source>
        <dbReference type="ARBA" id="ARBA00022692"/>
    </source>
</evidence>
<keyword evidence="13" id="KW-1185">Reference proteome</keyword>
<evidence type="ECO:0000256" key="9">
    <source>
        <dbReference type="ARBA" id="ARBA00023136"/>
    </source>
</evidence>
<evidence type="ECO:0000313" key="12">
    <source>
        <dbReference type="EMBL" id="KAK1648724.1"/>
    </source>
</evidence>
<keyword evidence="5 11" id="KW-0812">Transmembrane</keyword>
<evidence type="ECO:0000256" key="7">
    <source>
        <dbReference type="ARBA" id="ARBA00022737"/>
    </source>
</evidence>
<evidence type="ECO:0000256" key="10">
    <source>
        <dbReference type="ARBA" id="ARBA00023180"/>
    </source>
</evidence>
<keyword evidence="8 11" id="KW-1133">Transmembrane helix</keyword>
<dbReference type="Gene3D" id="3.80.10.10">
    <property type="entry name" value="Ribonuclease Inhibitor"/>
    <property type="match status" value="1"/>
</dbReference>
<dbReference type="EMBL" id="JAUUTY010000004">
    <property type="protein sequence ID" value="KAK1648724.1"/>
    <property type="molecule type" value="Genomic_DNA"/>
</dbReference>
<dbReference type="SUPFAM" id="SSF52058">
    <property type="entry name" value="L domain-like"/>
    <property type="match status" value="1"/>
</dbReference>
<comment type="similarity">
    <text evidence="2">Belongs to the RLP family.</text>
</comment>
<keyword evidence="7" id="KW-0677">Repeat</keyword>
<keyword evidence="6" id="KW-0732">Signal</keyword>
<reference evidence="12" key="1">
    <citation type="submission" date="2023-07" db="EMBL/GenBank/DDBJ databases">
        <title>A chromosome-level genome assembly of Lolium multiflorum.</title>
        <authorList>
            <person name="Chen Y."/>
            <person name="Copetti D."/>
            <person name="Kolliker R."/>
            <person name="Studer B."/>
        </authorList>
    </citation>
    <scope>NUCLEOTIDE SEQUENCE</scope>
    <source>
        <strain evidence="12">02402/16</strain>
        <tissue evidence="12">Leaf</tissue>
    </source>
</reference>
<keyword evidence="4" id="KW-1070">Brassinosteroid signaling pathway</keyword>
<evidence type="ECO:0000256" key="11">
    <source>
        <dbReference type="SAM" id="Phobius"/>
    </source>
</evidence>
<name>A0AAD8WC45_LOLMU</name>
<dbReference type="GO" id="GO:0016020">
    <property type="term" value="C:membrane"/>
    <property type="evidence" value="ECO:0007669"/>
    <property type="project" value="UniProtKB-SubCell"/>
</dbReference>
<dbReference type="Pfam" id="PF00560">
    <property type="entry name" value="LRR_1"/>
    <property type="match status" value="4"/>
</dbReference>
<organism evidence="12 13">
    <name type="scientific">Lolium multiflorum</name>
    <name type="common">Italian ryegrass</name>
    <name type="synonym">Lolium perenne subsp. multiflorum</name>
    <dbReference type="NCBI Taxonomy" id="4521"/>
    <lineage>
        <taxon>Eukaryota</taxon>
        <taxon>Viridiplantae</taxon>
        <taxon>Streptophyta</taxon>
        <taxon>Embryophyta</taxon>
        <taxon>Tracheophyta</taxon>
        <taxon>Spermatophyta</taxon>
        <taxon>Magnoliopsida</taxon>
        <taxon>Liliopsida</taxon>
        <taxon>Poales</taxon>
        <taxon>Poaceae</taxon>
        <taxon>BOP clade</taxon>
        <taxon>Pooideae</taxon>
        <taxon>Poodae</taxon>
        <taxon>Poeae</taxon>
        <taxon>Poeae Chloroplast Group 2 (Poeae type)</taxon>
        <taxon>Loliodinae</taxon>
        <taxon>Loliinae</taxon>
        <taxon>Lolium</taxon>
    </lineage>
</organism>
<comment type="caution">
    <text evidence="12">The sequence shown here is derived from an EMBL/GenBank/DDBJ whole genome shotgun (WGS) entry which is preliminary data.</text>
</comment>
<dbReference type="PANTHER" id="PTHR48063">
    <property type="entry name" value="LRR RECEPTOR-LIKE KINASE"/>
    <property type="match status" value="1"/>
</dbReference>
<feature type="transmembrane region" description="Helical" evidence="11">
    <location>
        <begin position="240"/>
        <end position="262"/>
    </location>
</feature>
<keyword evidence="3" id="KW-0433">Leucine-rich repeat</keyword>
<dbReference type="InterPro" id="IPR046956">
    <property type="entry name" value="RLP23-like"/>
</dbReference>
<evidence type="ECO:0000256" key="1">
    <source>
        <dbReference type="ARBA" id="ARBA00004479"/>
    </source>
</evidence>
<evidence type="ECO:0000256" key="4">
    <source>
        <dbReference type="ARBA" id="ARBA00022626"/>
    </source>
</evidence>
<dbReference type="InterPro" id="IPR001611">
    <property type="entry name" value="Leu-rich_rpt"/>
</dbReference>